<organism evidence="1 2">
    <name type="scientific">Cerasicoccus arenae</name>
    <dbReference type="NCBI Taxonomy" id="424488"/>
    <lineage>
        <taxon>Bacteria</taxon>
        <taxon>Pseudomonadati</taxon>
        <taxon>Verrucomicrobiota</taxon>
        <taxon>Opitutia</taxon>
        <taxon>Puniceicoccales</taxon>
        <taxon>Cerasicoccaceae</taxon>
        <taxon>Cerasicoccus</taxon>
    </lineage>
</organism>
<name>A0A8J3DA85_9BACT</name>
<dbReference type="RefSeq" id="WP_189511985.1">
    <property type="nucleotide sequence ID" value="NZ_BMXG01000003.1"/>
</dbReference>
<sequence>MGHAWKIGWRGLICLLLLSAVAQGVTFDWSPIFFLEEETLTELNADGETIETEQTTHFRALGPIFEERNSETKNMATMRPLFIQYEDKETDVFQYYFVPPFFVHYRDPNLVRWEIYTFIQRRRTGISHDNVIETFLVVPFIWFHYEPDHPERSYYGIFPIYGEMQEFMFDKSTWALWPLYWTITTGELTRMGTPWPFVQTLHGPGTGGLLLWPIIGHWWQEGRMDYQFLFWPFIYRKVDQLDRPIPRVREGFLPFWATEHGEFVDDVTILFPFFGWKEDRTKNYSEERYFYPFFMQGRGDNHYINRWAPFYTHSIVTGVDKTWYLWPMLRYRTQREKDLIIARTQFCYFLYWNETQRSASNPNLAEAHETHIWPFISEYDNGAGLKQAQLFSPFEVFYPHSQSVRDLYTPLFAFWRSTWHTDTGESRQSFLWDFMVEEKTSDSTRFEINPFFLVHDVAPDHAEFSLGRGLLGYKREGTFEDGAETLQLLWFDIDL</sequence>
<comment type="caution">
    <text evidence="1">The sequence shown here is derived from an EMBL/GenBank/DDBJ whole genome shotgun (WGS) entry which is preliminary data.</text>
</comment>
<keyword evidence="2" id="KW-1185">Reference proteome</keyword>
<reference evidence="1" key="1">
    <citation type="journal article" date="2014" name="Int. J. Syst. Evol. Microbiol.">
        <title>Complete genome sequence of Corynebacterium casei LMG S-19264T (=DSM 44701T), isolated from a smear-ripened cheese.</title>
        <authorList>
            <consortium name="US DOE Joint Genome Institute (JGI-PGF)"/>
            <person name="Walter F."/>
            <person name="Albersmeier A."/>
            <person name="Kalinowski J."/>
            <person name="Ruckert C."/>
        </authorList>
    </citation>
    <scope>NUCLEOTIDE SEQUENCE</scope>
    <source>
        <strain evidence="1">KCTC 12870</strain>
    </source>
</reference>
<evidence type="ECO:0000313" key="2">
    <source>
        <dbReference type="Proteomes" id="UP000642829"/>
    </source>
</evidence>
<dbReference type="Proteomes" id="UP000642829">
    <property type="component" value="Unassembled WGS sequence"/>
</dbReference>
<evidence type="ECO:0000313" key="1">
    <source>
        <dbReference type="EMBL" id="GHB94219.1"/>
    </source>
</evidence>
<proteinExistence type="predicted"/>
<protein>
    <submittedName>
        <fullName evidence="1">Uncharacterized protein</fullName>
    </submittedName>
</protein>
<dbReference type="AlphaFoldDB" id="A0A8J3DA85"/>
<accession>A0A8J3DA85</accession>
<dbReference type="EMBL" id="BMXG01000003">
    <property type="protein sequence ID" value="GHB94219.1"/>
    <property type="molecule type" value="Genomic_DNA"/>
</dbReference>
<reference evidence="1" key="2">
    <citation type="submission" date="2020-09" db="EMBL/GenBank/DDBJ databases">
        <authorList>
            <person name="Sun Q."/>
            <person name="Kim S."/>
        </authorList>
    </citation>
    <scope>NUCLEOTIDE SEQUENCE</scope>
    <source>
        <strain evidence="1">KCTC 12870</strain>
    </source>
</reference>
<gene>
    <name evidence="1" type="ORF">GCM10007047_07360</name>
</gene>